<reference evidence="2" key="1">
    <citation type="submission" date="2022-08" db="EMBL/GenBank/DDBJ databases">
        <authorList>
            <consortium name="DOE Joint Genome Institute"/>
            <person name="Min B."/>
            <person name="Riley R."/>
            <person name="Sierra-Patev S."/>
            <person name="Naranjo-Ortiz M."/>
            <person name="Looney B."/>
            <person name="Konkel Z."/>
            <person name="Slot J.C."/>
            <person name="Sakamoto Y."/>
            <person name="Steenwyk J.L."/>
            <person name="Rokas A."/>
            <person name="Carro J."/>
            <person name="Camarero S."/>
            <person name="Ferreira P."/>
            <person name="Molpeceres G."/>
            <person name="Ruiz-Duenas F.J."/>
            <person name="Serrano A."/>
            <person name="Henrissat B."/>
            <person name="Drula E."/>
            <person name="Hughes K.W."/>
            <person name="Mata J.L."/>
            <person name="Ishikawa N.K."/>
            <person name="Vargas-Isla R."/>
            <person name="Ushijima S."/>
            <person name="Smith C.A."/>
            <person name="Ahrendt S."/>
            <person name="Andreopoulos W."/>
            <person name="He G."/>
            <person name="Labutti K."/>
            <person name="Lipzen A."/>
            <person name="Ng V."/>
            <person name="Sandor L."/>
            <person name="Barry K."/>
            <person name="Martinez A.T."/>
            <person name="Xiao Y."/>
            <person name="Gibbons J.G."/>
            <person name="Terashima K."/>
            <person name="Hibbett D.S."/>
            <person name="Grigoriev I.V."/>
        </authorList>
    </citation>
    <scope>NUCLEOTIDE SEQUENCE</scope>
    <source>
        <strain evidence="2">TFB9207</strain>
    </source>
</reference>
<protein>
    <recommendedName>
        <fullName evidence="4">Secreted protein</fullName>
    </recommendedName>
</protein>
<evidence type="ECO:0000313" key="2">
    <source>
        <dbReference type="EMBL" id="KAJ3844616.1"/>
    </source>
</evidence>
<dbReference type="AlphaFoldDB" id="A0AA38PKX3"/>
<evidence type="ECO:0000256" key="1">
    <source>
        <dbReference type="SAM" id="SignalP"/>
    </source>
</evidence>
<gene>
    <name evidence="2" type="ORF">F5878DRAFT_86504</name>
</gene>
<name>A0AA38PKX3_9AGAR</name>
<evidence type="ECO:0008006" key="4">
    <source>
        <dbReference type="Google" id="ProtNLM"/>
    </source>
</evidence>
<dbReference type="Proteomes" id="UP001163846">
    <property type="component" value="Unassembled WGS sequence"/>
</dbReference>
<comment type="caution">
    <text evidence="2">The sequence shown here is derived from an EMBL/GenBank/DDBJ whole genome shotgun (WGS) entry which is preliminary data.</text>
</comment>
<proteinExistence type="predicted"/>
<accession>A0AA38PKX3</accession>
<keyword evidence="1" id="KW-0732">Signal</keyword>
<evidence type="ECO:0000313" key="3">
    <source>
        <dbReference type="Proteomes" id="UP001163846"/>
    </source>
</evidence>
<dbReference type="EMBL" id="MU805950">
    <property type="protein sequence ID" value="KAJ3844616.1"/>
    <property type="molecule type" value="Genomic_DNA"/>
</dbReference>
<feature type="signal peptide" evidence="1">
    <location>
        <begin position="1"/>
        <end position="26"/>
    </location>
</feature>
<sequence>MFHRLFTGFFLRPMCLLLALAYLCSALVVALPLLPRSDAPQPVSLISRAPKRQRNAVRLGYIDWDRSPPQWVALKEDTSKASQVLCIVSAYCLGYNEKTRKVQQVDMSTCPGKNKVTDYFRLFSAVITVREFDNRKRWFYDSFLWPASICLSGNGWNAEGRKIYCSHVISYAKQEGDHCFKLCSTQIS</sequence>
<organism evidence="2 3">
    <name type="scientific">Lentinula raphanica</name>
    <dbReference type="NCBI Taxonomy" id="153919"/>
    <lineage>
        <taxon>Eukaryota</taxon>
        <taxon>Fungi</taxon>
        <taxon>Dikarya</taxon>
        <taxon>Basidiomycota</taxon>
        <taxon>Agaricomycotina</taxon>
        <taxon>Agaricomycetes</taxon>
        <taxon>Agaricomycetidae</taxon>
        <taxon>Agaricales</taxon>
        <taxon>Marasmiineae</taxon>
        <taxon>Omphalotaceae</taxon>
        <taxon>Lentinula</taxon>
    </lineage>
</organism>
<feature type="chain" id="PRO_5041468124" description="Secreted protein" evidence="1">
    <location>
        <begin position="27"/>
        <end position="188"/>
    </location>
</feature>
<keyword evidence="3" id="KW-1185">Reference proteome</keyword>